<dbReference type="Proteomes" id="UP000499080">
    <property type="component" value="Unassembled WGS sequence"/>
</dbReference>
<evidence type="ECO:0000313" key="1">
    <source>
        <dbReference type="EMBL" id="GBO11083.1"/>
    </source>
</evidence>
<organism evidence="1 2">
    <name type="scientific">Araneus ventricosus</name>
    <name type="common">Orbweaver spider</name>
    <name type="synonym">Epeira ventricosa</name>
    <dbReference type="NCBI Taxonomy" id="182803"/>
    <lineage>
        <taxon>Eukaryota</taxon>
        <taxon>Metazoa</taxon>
        <taxon>Ecdysozoa</taxon>
        <taxon>Arthropoda</taxon>
        <taxon>Chelicerata</taxon>
        <taxon>Arachnida</taxon>
        <taxon>Araneae</taxon>
        <taxon>Araneomorphae</taxon>
        <taxon>Entelegynae</taxon>
        <taxon>Araneoidea</taxon>
        <taxon>Araneidae</taxon>
        <taxon>Araneus</taxon>
    </lineage>
</organism>
<dbReference type="AlphaFoldDB" id="A0A4Y2UEW1"/>
<proteinExistence type="predicted"/>
<reference evidence="1 2" key="1">
    <citation type="journal article" date="2019" name="Sci. Rep.">
        <title>Orb-weaving spider Araneus ventricosus genome elucidates the spidroin gene catalogue.</title>
        <authorList>
            <person name="Kono N."/>
            <person name="Nakamura H."/>
            <person name="Ohtoshi R."/>
            <person name="Moran D.A.P."/>
            <person name="Shinohara A."/>
            <person name="Yoshida Y."/>
            <person name="Fujiwara M."/>
            <person name="Mori M."/>
            <person name="Tomita M."/>
            <person name="Arakawa K."/>
        </authorList>
    </citation>
    <scope>NUCLEOTIDE SEQUENCE [LARGE SCALE GENOMIC DNA]</scope>
</reference>
<name>A0A4Y2UEW1_ARAVE</name>
<comment type="caution">
    <text evidence="1">The sequence shown here is derived from an EMBL/GenBank/DDBJ whole genome shotgun (WGS) entry which is preliminary data.</text>
</comment>
<evidence type="ECO:0000313" key="2">
    <source>
        <dbReference type="Proteomes" id="UP000499080"/>
    </source>
</evidence>
<keyword evidence="2" id="KW-1185">Reference proteome</keyword>
<dbReference type="EMBL" id="BGPR01036015">
    <property type="protein sequence ID" value="GBO11083.1"/>
    <property type="molecule type" value="Genomic_DNA"/>
</dbReference>
<protein>
    <submittedName>
        <fullName evidence="1">Uncharacterized protein</fullName>
    </submittedName>
</protein>
<sequence length="70" mass="8230">MTESWESDLSVSEKEALDQLKARMSADMIQELHNDTYHIYLFLKDNGLQSCHRKPSRFQNKKKCVDKSPE</sequence>
<accession>A0A4Y2UEW1</accession>
<gene>
    <name evidence="1" type="ORF">AVEN_141034_1</name>
</gene>